<evidence type="ECO:0000256" key="6">
    <source>
        <dbReference type="RuleBase" id="RU363137"/>
    </source>
</evidence>
<feature type="region of interest" description="Disordered" evidence="8">
    <location>
        <begin position="92"/>
        <end position="130"/>
    </location>
</feature>
<feature type="region of interest" description="Disordered" evidence="8">
    <location>
        <begin position="49"/>
        <end position="77"/>
    </location>
</feature>
<dbReference type="PANTHER" id="PTHR10639">
    <property type="entry name" value="CLATHRIN LIGHT CHAIN"/>
    <property type="match status" value="1"/>
</dbReference>
<comment type="caution">
    <text evidence="9">The sequence shown here is derived from an EMBL/GenBank/DDBJ whole genome shotgun (WGS) entry which is preliminary data.</text>
</comment>
<proteinExistence type="inferred from homology"/>
<protein>
    <recommendedName>
        <fullName evidence="6">Clathrin light chain</fullName>
    </recommendedName>
</protein>
<feature type="compositionally biased region" description="Gly residues" evidence="8">
    <location>
        <begin position="65"/>
        <end position="76"/>
    </location>
</feature>
<evidence type="ECO:0000313" key="9">
    <source>
        <dbReference type="EMBL" id="KAK0511376.1"/>
    </source>
</evidence>
<evidence type="ECO:0000256" key="1">
    <source>
        <dbReference type="ARBA" id="ARBA00004180"/>
    </source>
</evidence>
<keyword evidence="4 6" id="KW-0168">Coated pit</keyword>
<sequence length="245" mass="26462">MADRFPSLEDFSAGQTEPTSTQIDESGTSDDFLSRERAALGDDAALFASADDNAATVQDGEDDLLGGGGDYGGGQAKGEEITEFESSFPAVDTQNQQVGPGGTITGTDAPFQPSYSSYTAPEEESEPIRQWRERRDLALAEREKISASKKEETIAAARRNIDDFYENYSQKTEKQVAKTRKEAEEFLANREDTSAGGTSWERIAKLVDLSGKGAKGGASGTGKEKFREMLLDLRKDEKAPGATGY</sequence>
<evidence type="ECO:0000256" key="7">
    <source>
        <dbReference type="SAM" id="Coils"/>
    </source>
</evidence>
<dbReference type="GO" id="GO:0005198">
    <property type="term" value="F:structural molecule activity"/>
    <property type="evidence" value="ECO:0007669"/>
    <property type="project" value="InterPro"/>
</dbReference>
<dbReference type="InterPro" id="IPR000996">
    <property type="entry name" value="Clathrin_L-chain"/>
</dbReference>
<gene>
    <name evidence="9" type="ORF">JMJ35_005949</name>
</gene>
<keyword evidence="5 6" id="KW-0968">Cytoplasmic vesicle</keyword>
<feature type="coiled-coil region" evidence="7">
    <location>
        <begin position="147"/>
        <end position="189"/>
    </location>
</feature>
<dbReference type="AlphaFoldDB" id="A0AA39U9I6"/>
<dbReference type="GO" id="GO:0006886">
    <property type="term" value="P:intracellular protein transport"/>
    <property type="evidence" value="ECO:0007669"/>
    <property type="project" value="InterPro"/>
</dbReference>
<evidence type="ECO:0000256" key="2">
    <source>
        <dbReference type="ARBA" id="ARBA00005263"/>
    </source>
</evidence>
<evidence type="ECO:0000256" key="5">
    <source>
        <dbReference type="ARBA" id="ARBA00023329"/>
    </source>
</evidence>
<feature type="region of interest" description="Disordered" evidence="8">
    <location>
        <begin position="1"/>
        <end position="32"/>
    </location>
</feature>
<dbReference type="GO" id="GO:0032050">
    <property type="term" value="F:clathrin heavy chain binding"/>
    <property type="evidence" value="ECO:0007669"/>
    <property type="project" value="TreeGrafter"/>
</dbReference>
<comment type="function">
    <text evidence="6">Clathrin is the major protein of the polyhedral coat of coated pits and vesicles.</text>
</comment>
<evidence type="ECO:0000256" key="4">
    <source>
        <dbReference type="ARBA" id="ARBA00023176"/>
    </source>
</evidence>
<keyword evidence="3 6" id="KW-0472">Membrane</keyword>
<name>A0AA39U9I6_9LECA</name>
<dbReference type="GO" id="GO:0072583">
    <property type="term" value="P:clathrin-dependent endocytosis"/>
    <property type="evidence" value="ECO:0007669"/>
    <property type="project" value="TreeGrafter"/>
</dbReference>
<keyword evidence="7" id="KW-0175">Coiled coil</keyword>
<evidence type="ECO:0000256" key="8">
    <source>
        <dbReference type="SAM" id="MobiDB-lite"/>
    </source>
</evidence>
<reference evidence="9" key="1">
    <citation type="submission" date="2023-03" db="EMBL/GenBank/DDBJ databases">
        <title>Complete genome of Cladonia borealis.</title>
        <authorList>
            <person name="Park H."/>
        </authorList>
    </citation>
    <scope>NUCLEOTIDE SEQUENCE</scope>
    <source>
        <strain evidence="9">ANT050790</strain>
    </source>
</reference>
<organism evidence="9 10">
    <name type="scientific">Cladonia borealis</name>
    <dbReference type="NCBI Taxonomy" id="184061"/>
    <lineage>
        <taxon>Eukaryota</taxon>
        <taxon>Fungi</taxon>
        <taxon>Dikarya</taxon>
        <taxon>Ascomycota</taxon>
        <taxon>Pezizomycotina</taxon>
        <taxon>Lecanoromycetes</taxon>
        <taxon>OSLEUM clade</taxon>
        <taxon>Lecanoromycetidae</taxon>
        <taxon>Lecanorales</taxon>
        <taxon>Lecanorineae</taxon>
        <taxon>Cladoniaceae</taxon>
        <taxon>Cladonia</taxon>
    </lineage>
</organism>
<dbReference type="EMBL" id="JAFEKC020000013">
    <property type="protein sequence ID" value="KAK0511376.1"/>
    <property type="molecule type" value="Genomic_DNA"/>
</dbReference>
<feature type="compositionally biased region" description="Polar residues" evidence="8">
    <location>
        <begin position="13"/>
        <end position="31"/>
    </location>
</feature>
<evidence type="ECO:0000313" key="10">
    <source>
        <dbReference type="Proteomes" id="UP001166286"/>
    </source>
</evidence>
<comment type="similarity">
    <text evidence="2 6">Belongs to the clathrin light chain family.</text>
</comment>
<dbReference type="Pfam" id="PF01086">
    <property type="entry name" value="Clathrin_lg_ch"/>
    <property type="match status" value="1"/>
</dbReference>
<accession>A0AA39U9I6</accession>
<dbReference type="GO" id="GO:0030130">
    <property type="term" value="C:clathrin coat of trans-Golgi network vesicle"/>
    <property type="evidence" value="ECO:0007669"/>
    <property type="project" value="InterPro"/>
</dbReference>
<evidence type="ECO:0000256" key="3">
    <source>
        <dbReference type="ARBA" id="ARBA00023136"/>
    </source>
</evidence>
<dbReference type="GO" id="GO:0030132">
    <property type="term" value="C:clathrin coat of coated pit"/>
    <property type="evidence" value="ECO:0007669"/>
    <property type="project" value="InterPro"/>
</dbReference>
<dbReference type="PANTHER" id="PTHR10639:SF7">
    <property type="entry name" value="CLATHRIN LIGHT CHAIN"/>
    <property type="match status" value="1"/>
</dbReference>
<dbReference type="Proteomes" id="UP001166286">
    <property type="component" value="Unassembled WGS sequence"/>
</dbReference>
<comment type="subcellular location">
    <subcellularLocation>
        <location evidence="1 6">Cytoplasmic vesicle membrane</location>
        <topology evidence="1 6">Peripheral membrane protein</topology>
        <orientation evidence="1 6">Cytoplasmic side</orientation>
    </subcellularLocation>
    <subcellularLocation>
        <location evidence="6">Membrane</location>
        <location evidence="6">Coated pit</location>
        <topology evidence="6">Peripheral membrane protein</topology>
        <orientation evidence="6">Cytoplasmic side</orientation>
    </subcellularLocation>
    <text evidence="6">Cytoplasmic face of coated pits and vesicles.</text>
</comment>
<keyword evidence="10" id="KW-1185">Reference proteome</keyword>